<evidence type="ECO:0000256" key="6">
    <source>
        <dbReference type="ARBA" id="ARBA00023136"/>
    </source>
</evidence>
<dbReference type="Gene3D" id="1.10.3720.10">
    <property type="entry name" value="MetI-like"/>
    <property type="match status" value="1"/>
</dbReference>
<feature type="transmembrane region" description="Helical" evidence="7">
    <location>
        <begin position="12"/>
        <end position="30"/>
    </location>
</feature>
<evidence type="ECO:0000313" key="9">
    <source>
        <dbReference type="EMBL" id="GIP17656.1"/>
    </source>
</evidence>
<comment type="similarity">
    <text evidence="7">Belongs to the binding-protein-dependent transport system permease family.</text>
</comment>
<feature type="domain" description="ABC transmembrane type-1" evidence="8">
    <location>
        <begin position="65"/>
        <end position="255"/>
    </location>
</feature>
<evidence type="ECO:0000256" key="2">
    <source>
        <dbReference type="ARBA" id="ARBA00022448"/>
    </source>
</evidence>
<dbReference type="PROSITE" id="PS50928">
    <property type="entry name" value="ABC_TM1"/>
    <property type="match status" value="1"/>
</dbReference>
<keyword evidence="10" id="KW-1185">Reference proteome</keyword>
<evidence type="ECO:0000256" key="1">
    <source>
        <dbReference type="ARBA" id="ARBA00004651"/>
    </source>
</evidence>
<evidence type="ECO:0000256" key="7">
    <source>
        <dbReference type="RuleBase" id="RU363032"/>
    </source>
</evidence>
<dbReference type="GO" id="GO:0005886">
    <property type="term" value="C:plasma membrane"/>
    <property type="evidence" value="ECO:0007669"/>
    <property type="project" value="UniProtKB-SubCell"/>
</dbReference>
<feature type="transmembrane region" description="Helical" evidence="7">
    <location>
        <begin position="134"/>
        <end position="156"/>
    </location>
</feature>
<keyword evidence="5 7" id="KW-1133">Transmembrane helix</keyword>
<dbReference type="PANTHER" id="PTHR32243">
    <property type="entry name" value="MALTOSE TRANSPORT SYSTEM PERMEASE-RELATED"/>
    <property type="match status" value="1"/>
</dbReference>
<dbReference type="GO" id="GO:0055085">
    <property type="term" value="P:transmembrane transport"/>
    <property type="evidence" value="ECO:0007669"/>
    <property type="project" value="InterPro"/>
</dbReference>
<accession>A0A919YSM3</accession>
<dbReference type="PANTHER" id="PTHR32243:SF18">
    <property type="entry name" value="INNER MEMBRANE ABC TRANSPORTER PERMEASE PROTEIN YCJP"/>
    <property type="match status" value="1"/>
</dbReference>
<feature type="transmembrane region" description="Helical" evidence="7">
    <location>
        <begin position="69"/>
        <end position="90"/>
    </location>
</feature>
<keyword evidence="4 7" id="KW-0812">Transmembrane</keyword>
<reference evidence="9" key="1">
    <citation type="submission" date="2021-03" db="EMBL/GenBank/DDBJ databases">
        <title>Antimicrobial resistance genes in bacteria isolated from Japanese honey, and their potential for conferring macrolide and lincosamide resistance in the American foulbrood pathogen Paenibacillus larvae.</title>
        <authorList>
            <person name="Okamoto M."/>
            <person name="Kumagai M."/>
            <person name="Kanamori H."/>
            <person name="Takamatsu D."/>
        </authorList>
    </citation>
    <scope>NUCLEOTIDE SEQUENCE</scope>
    <source>
        <strain evidence="9">J40TS1</strain>
    </source>
</reference>
<dbReference type="Pfam" id="PF00528">
    <property type="entry name" value="BPD_transp_1"/>
    <property type="match status" value="1"/>
</dbReference>
<feature type="transmembrane region" description="Helical" evidence="7">
    <location>
        <begin position="102"/>
        <end position="122"/>
    </location>
</feature>
<dbReference type="AlphaFoldDB" id="A0A919YSM3"/>
<dbReference type="EMBL" id="BOSE01000006">
    <property type="protein sequence ID" value="GIP17656.1"/>
    <property type="molecule type" value="Genomic_DNA"/>
</dbReference>
<gene>
    <name evidence="9" type="ORF">J40TS1_32980</name>
</gene>
<dbReference type="CDD" id="cd06261">
    <property type="entry name" value="TM_PBP2"/>
    <property type="match status" value="1"/>
</dbReference>
<name>A0A919YSM3_9BACL</name>
<keyword evidence="3" id="KW-1003">Cell membrane</keyword>
<evidence type="ECO:0000313" key="10">
    <source>
        <dbReference type="Proteomes" id="UP000683139"/>
    </source>
</evidence>
<proteinExistence type="inferred from homology"/>
<dbReference type="InterPro" id="IPR035906">
    <property type="entry name" value="MetI-like_sf"/>
</dbReference>
<protein>
    <submittedName>
        <fullName evidence="9">Mannitol ABC transporter permease</fullName>
    </submittedName>
</protein>
<comment type="subcellular location">
    <subcellularLocation>
        <location evidence="1 7">Cell membrane</location>
        <topology evidence="1 7">Multi-pass membrane protein</topology>
    </subcellularLocation>
</comment>
<evidence type="ECO:0000256" key="3">
    <source>
        <dbReference type="ARBA" id="ARBA00022475"/>
    </source>
</evidence>
<keyword evidence="2 7" id="KW-0813">Transport</keyword>
<evidence type="ECO:0000256" key="5">
    <source>
        <dbReference type="ARBA" id="ARBA00022989"/>
    </source>
</evidence>
<organism evidence="9 10">
    <name type="scientific">Paenibacillus montaniterrae</name>
    <dbReference type="NCBI Taxonomy" id="429341"/>
    <lineage>
        <taxon>Bacteria</taxon>
        <taxon>Bacillati</taxon>
        <taxon>Bacillota</taxon>
        <taxon>Bacilli</taxon>
        <taxon>Bacillales</taxon>
        <taxon>Paenibacillaceae</taxon>
        <taxon>Paenibacillus</taxon>
    </lineage>
</organism>
<feature type="transmembrane region" description="Helical" evidence="7">
    <location>
        <begin position="234"/>
        <end position="256"/>
    </location>
</feature>
<dbReference type="Proteomes" id="UP000683139">
    <property type="component" value="Unassembled WGS sequence"/>
</dbReference>
<comment type="caution">
    <text evidence="9">The sequence shown here is derived from an EMBL/GenBank/DDBJ whole genome shotgun (WGS) entry which is preliminary data.</text>
</comment>
<dbReference type="InterPro" id="IPR000515">
    <property type="entry name" value="MetI-like"/>
</dbReference>
<dbReference type="InterPro" id="IPR050901">
    <property type="entry name" value="BP-dep_ABC_trans_perm"/>
</dbReference>
<evidence type="ECO:0000256" key="4">
    <source>
        <dbReference type="ARBA" id="ARBA00022692"/>
    </source>
</evidence>
<dbReference type="RefSeq" id="WP_213517213.1">
    <property type="nucleotide sequence ID" value="NZ_BOSE01000006.1"/>
</dbReference>
<evidence type="ECO:0000259" key="8">
    <source>
        <dbReference type="PROSITE" id="PS50928"/>
    </source>
</evidence>
<dbReference type="SUPFAM" id="SSF161098">
    <property type="entry name" value="MetI-like"/>
    <property type="match status" value="1"/>
</dbReference>
<sequence>MSRRLKNNMLTTIAYVVVLLWLFPMLYMFLSSFKFESQVAVPSLTFTPTLENYRAVVTPEFFKHLNNSVLVTAGTVAVSAILGVLGAYALVYSSLKKANNIYFWFITTIFLPAVAVITPVYIVLAKLHLLDTKLALILLNTGAGIPLMIWMCTTYFKEIPGEIVEAAKIDGCSKAGTFFKIMLPLIKNGIISSALLVFIVTWNEFFFAVTATATQSATLPVYMSKFMTQQGYFWGKMSAAGTMVVIIPILIGFFTYKSLVRGLTAGSVKG</sequence>
<keyword evidence="6 7" id="KW-0472">Membrane</keyword>